<dbReference type="GeneID" id="47016666"/>
<proteinExistence type="predicted"/>
<reference evidence="4 6" key="1">
    <citation type="submission" date="2018-12" db="EMBL/GenBank/DDBJ databases">
        <title>Whole genome sequence of a Pandoraea apista isolate from a patient with cystic fibrosis.</title>
        <authorList>
            <person name="Kenna D.T."/>
            <person name="Turton J.F."/>
        </authorList>
    </citation>
    <scope>NUCLEOTIDE SEQUENCE [LARGE SCALE GENOMIC DNA]</scope>
    <source>
        <strain evidence="4 6">Pa13324</strain>
    </source>
</reference>
<evidence type="ECO:0000256" key="2">
    <source>
        <dbReference type="SAM" id="Phobius"/>
    </source>
</evidence>
<dbReference type="InterPro" id="IPR007730">
    <property type="entry name" value="SPOR-like_dom"/>
</dbReference>
<dbReference type="OrthoDB" id="7063246at2"/>
<name>A0A0B5FFP4_9BURK</name>
<feature type="compositionally biased region" description="Polar residues" evidence="1">
    <location>
        <begin position="56"/>
        <end position="69"/>
    </location>
</feature>
<dbReference type="GO" id="GO:0042834">
    <property type="term" value="F:peptidoglycan binding"/>
    <property type="evidence" value="ECO:0007669"/>
    <property type="project" value="InterPro"/>
</dbReference>
<evidence type="ECO:0000256" key="1">
    <source>
        <dbReference type="SAM" id="MobiDB-lite"/>
    </source>
</evidence>
<reference evidence="5 7" key="2">
    <citation type="submission" date="2019-08" db="EMBL/GenBank/DDBJ databases">
        <authorList>
            <person name="Peeters C."/>
        </authorList>
    </citation>
    <scope>NUCLEOTIDE SEQUENCE [LARGE SCALE GENOMIC DNA]</scope>
    <source>
        <strain evidence="5 7">LMG 18089</strain>
    </source>
</reference>
<dbReference type="Pfam" id="PF05036">
    <property type="entry name" value="SPOR"/>
    <property type="match status" value="1"/>
</dbReference>
<sequence>MANTRRPPRQRGGTFLGIVLGLIVGLAVAVVVALYITKTPTPFVEKTPPRPAENSPAAQTPDPNKSLQPRTPLPGAASGPAAPDTASQAVTSPLVPGTTVTPAEPATASAPTAPATQPGHTKPSPADILNGKSTVPVAPPTTPPASATDNANTGYYLQVGAFKSQTDAEQLRAKLALSGFEAKVTQRDANGLTLYRVRLGPYGKLDEMNHVRQRLQDGGYDTAVIRFTKQ</sequence>
<keyword evidence="2" id="KW-0472">Membrane</keyword>
<dbReference type="KEGG" id="papi:SG18_10985"/>
<evidence type="ECO:0000313" key="5">
    <source>
        <dbReference type="EMBL" id="VVG69719.1"/>
    </source>
</evidence>
<dbReference type="GO" id="GO:0030428">
    <property type="term" value="C:cell septum"/>
    <property type="evidence" value="ECO:0007669"/>
    <property type="project" value="TreeGrafter"/>
</dbReference>
<dbReference type="PANTHER" id="PTHR38687">
    <property type="entry name" value="CELL DIVISION PROTEIN DEDD-RELATED"/>
    <property type="match status" value="1"/>
</dbReference>
<gene>
    <name evidence="4" type="ORF">EJE83_11115</name>
    <name evidence="5" type="ORF">PAP18089_00676</name>
</gene>
<feature type="transmembrane region" description="Helical" evidence="2">
    <location>
        <begin position="12"/>
        <end position="36"/>
    </location>
</feature>
<dbReference type="AlphaFoldDB" id="A0A0B5FFP4"/>
<accession>A0A0B5FFP4</accession>
<organism evidence="5 7">
    <name type="scientific">Pandoraea apista</name>
    <dbReference type="NCBI Taxonomy" id="93218"/>
    <lineage>
        <taxon>Bacteria</taxon>
        <taxon>Pseudomonadati</taxon>
        <taxon>Pseudomonadota</taxon>
        <taxon>Betaproteobacteria</taxon>
        <taxon>Burkholderiales</taxon>
        <taxon>Burkholderiaceae</taxon>
        <taxon>Pandoraea</taxon>
    </lineage>
</organism>
<dbReference type="GO" id="GO:0032506">
    <property type="term" value="P:cytokinetic process"/>
    <property type="evidence" value="ECO:0007669"/>
    <property type="project" value="TreeGrafter"/>
</dbReference>
<feature type="region of interest" description="Disordered" evidence="1">
    <location>
        <begin position="41"/>
        <end position="150"/>
    </location>
</feature>
<dbReference type="PROSITE" id="PS51724">
    <property type="entry name" value="SPOR"/>
    <property type="match status" value="1"/>
</dbReference>
<dbReference type="SUPFAM" id="SSF110997">
    <property type="entry name" value="Sporulation related repeat"/>
    <property type="match status" value="1"/>
</dbReference>
<dbReference type="EMBL" id="CABPSX010000001">
    <property type="protein sequence ID" value="VVG69719.1"/>
    <property type="molecule type" value="Genomic_DNA"/>
</dbReference>
<evidence type="ECO:0000259" key="3">
    <source>
        <dbReference type="PROSITE" id="PS51724"/>
    </source>
</evidence>
<feature type="domain" description="SPOR" evidence="3">
    <location>
        <begin position="149"/>
        <end position="227"/>
    </location>
</feature>
<keyword evidence="2" id="KW-1133">Transmembrane helix</keyword>
<dbReference type="Gene3D" id="3.30.70.1070">
    <property type="entry name" value="Sporulation related repeat"/>
    <property type="match status" value="1"/>
</dbReference>
<dbReference type="GO" id="GO:0032153">
    <property type="term" value="C:cell division site"/>
    <property type="evidence" value="ECO:0007669"/>
    <property type="project" value="TreeGrafter"/>
</dbReference>
<dbReference type="EMBL" id="RWHX01000016">
    <property type="protein sequence ID" value="RSK81644.1"/>
    <property type="molecule type" value="Genomic_DNA"/>
</dbReference>
<dbReference type="PANTHER" id="PTHR38687:SF1">
    <property type="entry name" value="CELL DIVISION PROTEIN DEDD"/>
    <property type="match status" value="1"/>
</dbReference>
<dbReference type="Proteomes" id="UP000364291">
    <property type="component" value="Unassembled WGS sequence"/>
</dbReference>
<evidence type="ECO:0000313" key="6">
    <source>
        <dbReference type="Proteomes" id="UP000270216"/>
    </source>
</evidence>
<protein>
    <submittedName>
        <fullName evidence="5">SPOR domain-containing protein</fullName>
    </submittedName>
</protein>
<dbReference type="STRING" id="93218.XM39_11185"/>
<dbReference type="InterPro" id="IPR036680">
    <property type="entry name" value="SPOR-like_sf"/>
</dbReference>
<feature type="compositionally biased region" description="Low complexity" evidence="1">
    <location>
        <begin position="96"/>
        <end position="118"/>
    </location>
</feature>
<feature type="compositionally biased region" description="Low complexity" evidence="1">
    <location>
        <begin position="73"/>
        <end position="87"/>
    </location>
</feature>
<dbReference type="RefSeq" id="WP_042114168.1">
    <property type="nucleotide sequence ID" value="NZ_CABPSX010000001.1"/>
</dbReference>
<dbReference type="InterPro" id="IPR052521">
    <property type="entry name" value="Cell_div_SPOR-domain"/>
</dbReference>
<dbReference type="Proteomes" id="UP000270216">
    <property type="component" value="Unassembled WGS sequence"/>
</dbReference>
<keyword evidence="2" id="KW-0812">Transmembrane</keyword>
<keyword evidence="6" id="KW-1185">Reference proteome</keyword>
<evidence type="ECO:0000313" key="7">
    <source>
        <dbReference type="Proteomes" id="UP000364291"/>
    </source>
</evidence>
<evidence type="ECO:0000313" key="4">
    <source>
        <dbReference type="EMBL" id="RSK81644.1"/>
    </source>
</evidence>